<dbReference type="EMBL" id="MU070041">
    <property type="protein sequence ID" value="KAF5830459.1"/>
    <property type="molecule type" value="Genomic_DNA"/>
</dbReference>
<reference evidence="6" key="1">
    <citation type="submission" date="2017-08" db="EMBL/GenBank/DDBJ databases">
        <authorList>
            <person name="Polle J.E."/>
            <person name="Barry K."/>
            <person name="Cushman J."/>
            <person name="Schmutz J."/>
            <person name="Tran D."/>
            <person name="Hathwaick L.T."/>
            <person name="Yim W.C."/>
            <person name="Jenkins J."/>
            <person name="Mckie-Krisberg Z.M."/>
            <person name="Prochnik S."/>
            <person name="Lindquist E."/>
            <person name="Dockter R.B."/>
            <person name="Adam C."/>
            <person name="Molina H."/>
            <person name="Bunkerborg J."/>
            <person name="Jin E."/>
            <person name="Buchheim M."/>
            <person name="Magnuson J."/>
        </authorList>
    </citation>
    <scope>NUCLEOTIDE SEQUENCE</scope>
    <source>
        <strain evidence="6">CCAP 19/18</strain>
    </source>
</reference>
<comment type="similarity">
    <text evidence="2">Belongs to the SNAP-25 family.</text>
</comment>
<dbReference type="Proteomes" id="UP000815325">
    <property type="component" value="Unassembled WGS sequence"/>
</dbReference>
<evidence type="ECO:0000313" key="7">
    <source>
        <dbReference type="Proteomes" id="UP000815325"/>
    </source>
</evidence>
<proteinExistence type="inferred from homology"/>
<evidence type="ECO:0000256" key="3">
    <source>
        <dbReference type="ARBA" id="ARBA00022448"/>
    </source>
</evidence>
<dbReference type="CDD" id="cd15861">
    <property type="entry name" value="SNARE_SNAP25N_23N_29N_SEC9N"/>
    <property type="match status" value="1"/>
</dbReference>
<comment type="subcellular location">
    <subcellularLocation>
        <location evidence="1">Membrane</location>
    </subcellularLocation>
</comment>
<feature type="compositionally biased region" description="Low complexity" evidence="5">
    <location>
        <begin position="1"/>
        <end position="10"/>
    </location>
</feature>
<keyword evidence="7" id="KW-1185">Reference proteome</keyword>
<evidence type="ECO:0000256" key="2">
    <source>
        <dbReference type="ARBA" id="ARBA00009480"/>
    </source>
</evidence>
<feature type="region of interest" description="Disordered" evidence="5">
    <location>
        <begin position="1"/>
        <end position="43"/>
    </location>
</feature>
<accession>A0ABQ7G773</accession>
<name>A0ABQ7G773_DUNSA</name>
<evidence type="ECO:0000256" key="1">
    <source>
        <dbReference type="ARBA" id="ARBA00004370"/>
    </source>
</evidence>
<evidence type="ECO:0000313" key="6">
    <source>
        <dbReference type="EMBL" id="KAF5830459.1"/>
    </source>
</evidence>
<protein>
    <submittedName>
        <fullName evidence="6">Uncharacterized protein</fullName>
    </submittedName>
</protein>
<evidence type="ECO:0000256" key="5">
    <source>
        <dbReference type="SAM" id="MobiDB-lite"/>
    </source>
</evidence>
<dbReference type="SUPFAM" id="SSF58038">
    <property type="entry name" value="SNARE fusion complex"/>
    <property type="match status" value="1"/>
</dbReference>
<evidence type="ECO:0000256" key="4">
    <source>
        <dbReference type="ARBA" id="ARBA00023136"/>
    </source>
</evidence>
<keyword evidence="3" id="KW-0813">Transport</keyword>
<gene>
    <name evidence="6" type="ORF">DUNSADRAFT_14556</name>
</gene>
<dbReference type="PANTHER" id="PTHR19305:SF9">
    <property type="entry name" value="SYNAPTOSOMAL-ASSOCIATED PROTEIN 29"/>
    <property type="match status" value="1"/>
</dbReference>
<dbReference type="PANTHER" id="PTHR19305">
    <property type="entry name" value="SYNAPTOSOMAL ASSOCIATED PROTEIN"/>
    <property type="match status" value="1"/>
</dbReference>
<comment type="caution">
    <text evidence="6">The sequence shown here is derived from an EMBL/GenBank/DDBJ whole genome shotgun (WGS) entry which is preliminary data.</text>
</comment>
<organism evidence="6 7">
    <name type="scientific">Dunaliella salina</name>
    <name type="common">Green alga</name>
    <name type="synonym">Protococcus salinus</name>
    <dbReference type="NCBI Taxonomy" id="3046"/>
    <lineage>
        <taxon>Eukaryota</taxon>
        <taxon>Viridiplantae</taxon>
        <taxon>Chlorophyta</taxon>
        <taxon>core chlorophytes</taxon>
        <taxon>Chlorophyceae</taxon>
        <taxon>CS clade</taxon>
        <taxon>Chlamydomonadales</taxon>
        <taxon>Dunaliellaceae</taxon>
        <taxon>Dunaliella</taxon>
    </lineage>
</organism>
<sequence>MPLFGSSGSQKRNKGKKKGGFNSSRNELFEGAHGRDAANMPEQQLTVDQLVEKAERTHKDTTATTRRALRTVEQSKQVQAATLEEFRDQGDQLHRVNNKLYQMNEDLTYGEKLLRYMNRWCCCMFFDKCTGADPERNVREEWKDDVDQ</sequence>
<dbReference type="Gene3D" id="1.20.5.110">
    <property type="match status" value="1"/>
</dbReference>
<dbReference type="InterPro" id="IPR044766">
    <property type="entry name" value="NPSN/SNAP25-like_N_SNARE"/>
</dbReference>
<keyword evidence="4" id="KW-0472">Membrane</keyword>
<feature type="compositionally biased region" description="Basic and acidic residues" evidence="5">
    <location>
        <begin position="27"/>
        <end position="36"/>
    </location>
</feature>